<proteinExistence type="predicted"/>
<dbReference type="EMBL" id="CP080764">
    <property type="protein sequence ID" value="QYY41502.1"/>
    <property type="molecule type" value="Genomic_DNA"/>
</dbReference>
<organism evidence="1 2">
    <name type="scientific">Aneurinibacillus thermoaerophilus</name>
    <dbReference type="NCBI Taxonomy" id="143495"/>
    <lineage>
        <taxon>Bacteria</taxon>
        <taxon>Bacillati</taxon>
        <taxon>Bacillota</taxon>
        <taxon>Bacilli</taxon>
        <taxon>Bacillales</taxon>
        <taxon>Paenibacillaceae</taxon>
        <taxon>Aneurinibacillus group</taxon>
        <taxon>Aneurinibacillus</taxon>
    </lineage>
</organism>
<evidence type="ECO:0000313" key="2">
    <source>
        <dbReference type="Proteomes" id="UP000826616"/>
    </source>
</evidence>
<protein>
    <submittedName>
        <fullName evidence="1">Uncharacterized protein</fullName>
    </submittedName>
</protein>
<dbReference type="RefSeq" id="WP_220558980.1">
    <property type="nucleotide sequence ID" value="NZ_CP080764.1"/>
</dbReference>
<gene>
    <name evidence="1" type="ORF">K3F53_11180</name>
</gene>
<name>A0ABX8Y798_ANETH</name>
<evidence type="ECO:0000313" key="1">
    <source>
        <dbReference type="EMBL" id="QYY41502.1"/>
    </source>
</evidence>
<dbReference type="Proteomes" id="UP000826616">
    <property type="component" value="Chromosome"/>
</dbReference>
<reference evidence="1 2" key="1">
    <citation type="submission" date="2021-08" db="EMBL/GenBank/DDBJ databases">
        <title>Complete genome sequence of the strain Aneurinibacillus thermoaerophilus CCM 8960.</title>
        <authorList>
            <person name="Musilova J."/>
            <person name="Kourilova X."/>
            <person name="Pernicova I."/>
            <person name="Bezdicek M."/>
            <person name="Lengerova M."/>
            <person name="Obruca S."/>
            <person name="Sedlar K."/>
        </authorList>
    </citation>
    <scope>NUCLEOTIDE SEQUENCE [LARGE SCALE GENOMIC DNA]</scope>
    <source>
        <strain evidence="1 2">CCM 8960</strain>
    </source>
</reference>
<keyword evidence="2" id="KW-1185">Reference proteome</keyword>
<dbReference type="GeneID" id="97141933"/>
<accession>A0ABX8Y798</accession>
<sequence length="88" mass="9895">MYTPSEVAEALGLLTKRGRPHAALAKALLRQIKAQPIAYDNGKPVYGHCVLSVIRATFGQAVNYELPECVEIRGRRFHVRYWPEESVS</sequence>